<dbReference type="PANTHER" id="PTHR45444">
    <property type="entry name" value="XANTHINE DEHYDROGENASE"/>
    <property type="match status" value="1"/>
</dbReference>
<keyword evidence="4" id="KW-1185">Reference proteome</keyword>
<comment type="caution">
    <text evidence="3">The sequence shown here is derived from an EMBL/GenBank/DDBJ whole genome shotgun (WGS) entry which is preliminary data.</text>
</comment>
<organism evidence="3 4">
    <name type="scientific">Timema podura</name>
    <name type="common">Walking stick</name>
    <dbReference type="NCBI Taxonomy" id="61482"/>
    <lineage>
        <taxon>Eukaryota</taxon>
        <taxon>Metazoa</taxon>
        <taxon>Ecdysozoa</taxon>
        <taxon>Arthropoda</taxon>
        <taxon>Hexapoda</taxon>
        <taxon>Insecta</taxon>
        <taxon>Pterygota</taxon>
        <taxon>Neoptera</taxon>
        <taxon>Polyneoptera</taxon>
        <taxon>Phasmatodea</taxon>
        <taxon>Timematodea</taxon>
        <taxon>Timematoidea</taxon>
        <taxon>Timematidae</taxon>
        <taxon>Timema</taxon>
    </lineage>
</organism>
<name>A0ABN7NY21_TIMPD</name>
<feature type="region of interest" description="Disordered" evidence="1">
    <location>
        <begin position="1"/>
        <end position="36"/>
    </location>
</feature>
<accession>A0ABN7NY21</accession>
<dbReference type="EMBL" id="CAJPIN010013006">
    <property type="protein sequence ID" value="CAG2060644.1"/>
    <property type="molecule type" value="Genomic_DNA"/>
</dbReference>
<protein>
    <recommendedName>
        <fullName evidence="2">CO dehydrogenase flavoprotein C-terminal domain-containing protein</fullName>
    </recommendedName>
</protein>
<dbReference type="InterPro" id="IPR036683">
    <property type="entry name" value="CO_DH_flav_C_dom_sf"/>
</dbReference>
<dbReference type="Proteomes" id="UP001153148">
    <property type="component" value="Unassembled WGS sequence"/>
</dbReference>
<evidence type="ECO:0000259" key="2">
    <source>
        <dbReference type="SMART" id="SM01092"/>
    </source>
</evidence>
<gene>
    <name evidence="3" type="ORF">TPAB3V08_LOCUS7600</name>
</gene>
<feature type="domain" description="CO dehydrogenase flavoprotein C-terminal" evidence="2">
    <location>
        <begin position="86"/>
        <end position="193"/>
    </location>
</feature>
<dbReference type="InterPro" id="IPR005107">
    <property type="entry name" value="CO_DH_flav_C"/>
</dbReference>
<evidence type="ECO:0000256" key="1">
    <source>
        <dbReference type="SAM" id="MobiDB-lite"/>
    </source>
</evidence>
<dbReference type="PANTHER" id="PTHR45444:SF3">
    <property type="entry name" value="XANTHINE DEHYDROGENASE"/>
    <property type="match status" value="1"/>
</dbReference>
<dbReference type="Pfam" id="PF03450">
    <property type="entry name" value="CO_deh_flav_C"/>
    <property type="match status" value="1"/>
</dbReference>
<dbReference type="SUPFAM" id="SSF55447">
    <property type="entry name" value="CO dehydrogenase flavoprotein C-terminal domain-like"/>
    <property type="match status" value="1"/>
</dbReference>
<evidence type="ECO:0000313" key="4">
    <source>
        <dbReference type="Proteomes" id="UP001153148"/>
    </source>
</evidence>
<sequence length="210" mass="23583">MNPHLRGGRVENHLGTPQFTRPRFEPRSPRPRRSSSTLLANYASEAVDSSVHAVMMSPVEFMKIDMNHKLITQVALRPLEQTYKFMSYKIMPRAKNVHAIVNAGFLFNLSSDGNGTVVERPNIVYGGINPSFVHATATESYLNGKCLFAQETLDGLMESLEQEIQPDHVLPDMTPKYRKELTKSLIYKQDKLIPFRLTHPGNQACGELGG</sequence>
<dbReference type="SMART" id="SM01092">
    <property type="entry name" value="CO_deh_flav_C"/>
    <property type="match status" value="1"/>
</dbReference>
<dbReference type="InterPro" id="IPR016208">
    <property type="entry name" value="Ald_Oxase/xanthine_DH-like"/>
</dbReference>
<proteinExistence type="predicted"/>
<evidence type="ECO:0000313" key="3">
    <source>
        <dbReference type="EMBL" id="CAG2060644.1"/>
    </source>
</evidence>
<dbReference type="Gene3D" id="3.30.390.50">
    <property type="entry name" value="CO dehydrogenase flavoprotein, C-terminal domain"/>
    <property type="match status" value="1"/>
</dbReference>
<reference evidence="3" key="1">
    <citation type="submission" date="2021-03" db="EMBL/GenBank/DDBJ databases">
        <authorList>
            <person name="Tran Van P."/>
        </authorList>
    </citation>
    <scope>NUCLEOTIDE SEQUENCE</scope>
</reference>